<dbReference type="Pfam" id="PF07687">
    <property type="entry name" value="M20_dimer"/>
    <property type="match status" value="1"/>
</dbReference>
<evidence type="ECO:0000259" key="4">
    <source>
        <dbReference type="Pfam" id="PF07687"/>
    </source>
</evidence>
<dbReference type="GO" id="GO:0046872">
    <property type="term" value="F:metal ion binding"/>
    <property type="evidence" value="ECO:0007669"/>
    <property type="project" value="UniProtKB-KW"/>
</dbReference>
<name>A0A6I2GEG9_9LACT</name>
<dbReference type="InterPro" id="IPR051458">
    <property type="entry name" value="Cyt/Met_Dipeptidase"/>
</dbReference>
<comment type="caution">
    <text evidence="5">The sequence shown here is derived from an EMBL/GenBank/DDBJ whole genome shotgun (WGS) entry which is preliminary data.</text>
</comment>
<evidence type="ECO:0000313" key="6">
    <source>
        <dbReference type="Proteomes" id="UP000430975"/>
    </source>
</evidence>
<dbReference type="Gene3D" id="3.30.70.360">
    <property type="match status" value="1"/>
</dbReference>
<proteinExistence type="predicted"/>
<dbReference type="GO" id="GO:0009014">
    <property type="term" value="F:succinyl-diaminopimelate desuccinylase activity"/>
    <property type="evidence" value="ECO:0007669"/>
    <property type="project" value="TreeGrafter"/>
</dbReference>
<dbReference type="PANTHER" id="PTHR43270:SF8">
    <property type="entry name" value="DI- AND TRIPEPTIDASE DUG2-RELATED"/>
    <property type="match status" value="1"/>
</dbReference>
<dbReference type="InterPro" id="IPR011650">
    <property type="entry name" value="Peptidase_M20_dimer"/>
</dbReference>
<reference evidence="5 6" key="1">
    <citation type="submission" date="2019-11" db="EMBL/GenBank/DDBJ databases">
        <title>Characterisation of Fundicoccus ignavus gen. nov. sp. nov., a novel genus of the family Aerococcaceae isolated from bulk tank milk.</title>
        <authorList>
            <person name="Siebert A."/>
            <person name="Huptas C."/>
            <person name="Wenning M."/>
            <person name="Scherer S."/>
            <person name="Doll E.V."/>
        </authorList>
    </citation>
    <scope>NUCLEOTIDE SEQUENCE [LARGE SCALE GENOMIC DNA]</scope>
    <source>
        <strain evidence="5 6">WS4759</strain>
    </source>
</reference>
<dbReference type="Pfam" id="PF01546">
    <property type="entry name" value="Peptidase_M20"/>
    <property type="match status" value="1"/>
</dbReference>
<accession>A0A6I2GEG9</accession>
<dbReference type="InterPro" id="IPR002933">
    <property type="entry name" value="Peptidase_M20"/>
</dbReference>
<evidence type="ECO:0000256" key="2">
    <source>
        <dbReference type="ARBA" id="ARBA00022723"/>
    </source>
</evidence>
<evidence type="ECO:0000256" key="1">
    <source>
        <dbReference type="ARBA" id="ARBA00022670"/>
    </source>
</evidence>
<keyword evidence="1" id="KW-0645">Protease</keyword>
<evidence type="ECO:0000313" key="5">
    <source>
        <dbReference type="EMBL" id="MRI85054.1"/>
    </source>
</evidence>
<dbReference type="Proteomes" id="UP000430975">
    <property type="component" value="Unassembled WGS sequence"/>
</dbReference>
<keyword evidence="3 5" id="KW-0378">Hydrolase</keyword>
<dbReference type="GO" id="GO:0008233">
    <property type="term" value="F:peptidase activity"/>
    <property type="evidence" value="ECO:0007669"/>
    <property type="project" value="UniProtKB-KW"/>
</dbReference>
<feature type="domain" description="Peptidase M20 dimerisation" evidence="4">
    <location>
        <begin position="195"/>
        <end position="352"/>
    </location>
</feature>
<protein>
    <submittedName>
        <fullName evidence="5">M20/M25/M40 family metallo-hydrolase</fullName>
    </submittedName>
</protein>
<dbReference type="EMBL" id="WJQS01000003">
    <property type="protein sequence ID" value="MRI85054.1"/>
    <property type="molecule type" value="Genomic_DNA"/>
</dbReference>
<dbReference type="Gene3D" id="3.40.630.10">
    <property type="entry name" value="Zn peptidases"/>
    <property type="match status" value="1"/>
</dbReference>
<dbReference type="AlphaFoldDB" id="A0A6I2GEG9"/>
<dbReference type="GO" id="GO:0005829">
    <property type="term" value="C:cytosol"/>
    <property type="evidence" value="ECO:0007669"/>
    <property type="project" value="TreeGrafter"/>
</dbReference>
<dbReference type="NCBIfam" id="NF005034">
    <property type="entry name" value="PRK06446.1"/>
    <property type="match status" value="1"/>
</dbReference>
<dbReference type="RefSeq" id="WP_153863298.1">
    <property type="nucleotide sequence ID" value="NZ_WJQS01000003.1"/>
</dbReference>
<keyword evidence="2" id="KW-0479">Metal-binding</keyword>
<dbReference type="SUPFAM" id="SSF53187">
    <property type="entry name" value="Zn-dependent exopeptidases"/>
    <property type="match status" value="1"/>
</dbReference>
<keyword evidence="6" id="KW-1185">Reference proteome</keyword>
<sequence>MTHYQAIAKEYADKNMEELFNLLRIETVSAQGRGIRETSEFVSRIIQDAGGESELLDDLGGHPVVYGFFKAGEQGDASKTLLFYNHYDVQPEDPIDEWQTAPFEPTIIDDKIFARGVSDNKANFMSRIVAIQALVASEDGLPCNVKFFVEGEEEIGSPNIDLYLEKYADKFKADVCIWESGSKDSEERMVISAGVKGIAYFEASIESADIDIHSSQAAVIDNAAWRLVHALSTIRDVNHNITIEGFKEMRIEPTEQEIENVANFPYNKAATIKTYGLKHPLITEQLPYTAEEALILYPTMTISGLLSGYTGQGTKTVLPRKAMAKIDVRLVPGYEPETVYEVMRAHLDKQGFQDVHLELLTGVKPFRTDISDDFVADVINSAKEVYGDDQVILELNSAGTGPMFGFGQYLDVPILGAGTSWVKSGAHAPNENIRIADYYQGVEHIMVLLKTFAS</sequence>
<dbReference type="GO" id="GO:0009089">
    <property type="term" value="P:lysine biosynthetic process via diaminopimelate"/>
    <property type="evidence" value="ECO:0007669"/>
    <property type="project" value="TreeGrafter"/>
</dbReference>
<dbReference type="PANTHER" id="PTHR43270">
    <property type="entry name" value="BETA-ALA-HIS DIPEPTIDASE"/>
    <property type="match status" value="1"/>
</dbReference>
<organism evidence="5 6">
    <name type="scientific">Fundicoccus ignavus</name>
    <dbReference type="NCBI Taxonomy" id="2664442"/>
    <lineage>
        <taxon>Bacteria</taxon>
        <taxon>Bacillati</taxon>
        <taxon>Bacillota</taxon>
        <taxon>Bacilli</taxon>
        <taxon>Lactobacillales</taxon>
        <taxon>Aerococcaceae</taxon>
        <taxon>Fundicoccus</taxon>
    </lineage>
</organism>
<gene>
    <name evidence="5" type="ORF">GIY09_04095</name>
</gene>
<dbReference type="GO" id="GO:0006508">
    <property type="term" value="P:proteolysis"/>
    <property type="evidence" value="ECO:0007669"/>
    <property type="project" value="UniProtKB-KW"/>
</dbReference>
<evidence type="ECO:0000256" key="3">
    <source>
        <dbReference type="ARBA" id="ARBA00022801"/>
    </source>
</evidence>